<feature type="compositionally biased region" description="Acidic residues" evidence="1">
    <location>
        <begin position="116"/>
        <end position="126"/>
    </location>
</feature>
<dbReference type="EMBL" id="KI912113">
    <property type="protein sequence ID" value="ETS80490.1"/>
    <property type="molecule type" value="Genomic_DNA"/>
</dbReference>
<feature type="region of interest" description="Disordered" evidence="1">
    <location>
        <begin position="113"/>
        <end position="253"/>
    </location>
</feature>
<dbReference type="eggNOG" id="ENOG502RS7K">
    <property type="taxonomic scope" value="Eukaryota"/>
</dbReference>
<protein>
    <submittedName>
        <fullName evidence="2">Uncharacterized protein</fullName>
    </submittedName>
</protein>
<dbReference type="STRING" id="1229662.W3X333"/>
<evidence type="ECO:0000313" key="2">
    <source>
        <dbReference type="EMBL" id="ETS80490.1"/>
    </source>
</evidence>
<dbReference type="GeneID" id="19273032"/>
<dbReference type="HOGENOM" id="CLU_674563_0_0_1"/>
<evidence type="ECO:0000313" key="3">
    <source>
        <dbReference type="Proteomes" id="UP000030651"/>
    </source>
</evidence>
<dbReference type="RefSeq" id="XP_007834791.1">
    <property type="nucleotide sequence ID" value="XM_007836600.1"/>
</dbReference>
<gene>
    <name evidence="2" type="ORF">PFICI_08019</name>
</gene>
<dbReference type="InParanoid" id="W3X333"/>
<dbReference type="Proteomes" id="UP000030651">
    <property type="component" value="Unassembled WGS sequence"/>
</dbReference>
<dbReference type="OMA" id="DQYVTCH"/>
<dbReference type="KEGG" id="pfy:PFICI_08019"/>
<feature type="compositionally biased region" description="Pro residues" evidence="1">
    <location>
        <begin position="234"/>
        <end position="243"/>
    </location>
</feature>
<keyword evidence="3" id="KW-1185">Reference proteome</keyword>
<feature type="compositionally biased region" description="Basic residues" evidence="1">
    <location>
        <begin position="170"/>
        <end position="182"/>
    </location>
</feature>
<reference evidence="3" key="1">
    <citation type="journal article" date="2015" name="BMC Genomics">
        <title>Genomic and transcriptomic analysis of the endophytic fungus Pestalotiopsis fici reveals its lifestyle and high potential for synthesis of natural products.</title>
        <authorList>
            <person name="Wang X."/>
            <person name="Zhang X."/>
            <person name="Liu L."/>
            <person name="Xiang M."/>
            <person name="Wang W."/>
            <person name="Sun X."/>
            <person name="Che Y."/>
            <person name="Guo L."/>
            <person name="Liu G."/>
            <person name="Guo L."/>
            <person name="Wang C."/>
            <person name="Yin W.B."/>
            <person name="Stadler M."/>
            <person name="Zhang X."/>
            <person name="Liu X."/>
        </authorList>
    </citation>
    <scope>NUCLEOTIDE SEQUENCE [LARGE SCALE GENOMIC DNA]</scope>
    <source>
        <strain evidence="3">W106-1 / CGMCC3.15140</strain>
    </source>
</reference>
<feature type="compositionally biased region" description="Low complexity" evidence="1">
    <location>
        <begin position="136"/>
        <end position="146"/>
    </location>
</feature>
<proteinExistence type="predicted"/>
<name>W3X333_PESFW</name>
<dbReference type="OrthoDB" id="5148182at2759"/>
<dbReference type="AlphaFoldDB" id="W3X333"/>
<evidence type="ECO:0000256" key="1">
    <source>
        <dbReference type="SAM" id="MobiDB-lite"/>
    </source>
</evidence>
<sequence length="408" mass="44419">MIVYLSSLEQTITVKGMAPSSQMCFGRVDHLSLIVENSQFISNEGAEVSVITIKEVTGEWKAIVLRLNHGVREALLSSDPSESIQKAIESLHLKTAEAAAIYVKNNGFSLLPDPNKDEDDFSDDETVSVVSEQNGSSSDDGLSVSDSSDDELVTPASSSFKGKRSDSKASKKRSKRSKARRPRSYEESEVSDEDVVRAPPARSVGPRCAPPPAPPVYNSSLRPMHPGLAAMQPPQLPRSPVLPPGGMHGVPPHPGMLPHGMRHPGVVRPARVYEPAKPVHDVRITINWLQHGEQRIFESTNASIRALQDAAVLHVRNHMSNFDNVTPMDHSPNRAWNLRAAVKQAFFGAEAYDMSNYRGDDLTKLFSVLGKTDIPSFEIEVDYAVPPHPPVPAGHVIGGPMHNHPATA</sequence>
<organism evidence="2 3">
    <name type="scientific">Pestalotiopsis fici (strain W106-1 / CGMCC3.15140)</name>
    <dbReference type="NCBI Taxonomy" id="1229662"/>
    <lineage>
        <taxon>Eukaryota</taxon>
        <taxon>Fungi</taxon>
        <taxon>Dikarya</taxon>
        <taxon>Ascomycota</taxon>
        <taxon>Pezizomycotina</taxon>
        <taxon>Sordariomycetes</taxon>
        <taxon>Xylariomycetidae</taxon>
        <taxon>Amphisphaeriales</taxon>
        <taxon>Sporocadaceae</taxon>
        <taxon>Pestalotiopsis</taxon>
    </lineage>
</organism>
<accession>W3X333</accession>